<dbReference type="GO" id="GO:0006508">
    <property type="term" value="P:proteolysis"/>
    <property type="evidence" value="ECO:0007669"/>
    <property type="project" value="UniProtKB-KW"/>
</dbReference>
<evidence type="ECO:0000256" key="2">
    <source>
        <dbReference type="ARBA" id="ARBA00022670"/>
    </source>
</evidence>
<dbReference type="EC" id="3.4.24.-" evidence="10"/>
<evidence type="ECO:0000256" key="5">
    <source>
        <dbReference type="ARBA" id="ARBA00022833"/>
    </source>
</evidence>
<feature type="chain" id="PRO_5033204405" description="Metalloendopeptidase" evidence="10">
    <location>
        <begin position="20"/>
        <end position="349"/>
    </location>
</feature>
<keyword evidence="4 9" id="KW-0378">Hydrolase</keyword>
<dbReference type="Pfam" id="PF01400">
    <property type="entry name" value="Astacin"/>
    <property type="match status" value="2"/>
</dbReference>
<evidence type="ECO:0000256" key="8">
    <source>
        <dbReference type="PROSITE-ProRule" id="PRU01005"/>
    </source>
</evidence>
<feature type="signal peptide" evidence="10">
    <location>
        <begin position="1"/>
        <end position="19"/>
    </location>
</feature>
<dbReference type="InterPro" id="IPR003582">
    <property type="entry name" value="ShKT_dom"/>
</dbReference>
<dbReference type="SUPFAM" id="SSF55486">
    <property type="entry name" value="Metalloproteases ('zincins'), catalytic domain"/>
    <property type="match status" value="1"/>
</dbReference>
<dbReference type="PANTHER" id="PTHR10127">
    <property type="entry name" value="DISCOIDIN, CUB, EGF, LAMININ , AND ZINC METALLOPROTEASE DOMAIN CONTAINING"/>
    <property type="match status" value="1"/>
</dbReference>
<evidence type="ECO:0000256" key="10">
    <source>
        <dbReference type="RuleBase" id="RU361183"/>
    </source>
</evidence>
<dbReference type="PROSITE" id="PS51670">
    <property type="entry name" value="SHKT"/>
    <property type="match status" value="2"/>
</dbReference>
<evidence type="ECO:0000256" key="9">
    <source>
        <dbReference type="PROSITE-ProRule" id="PRU01211"/>
    </source>
</evidence>
<dbReference type="InterPro" id="IPR024079">
    <property type="entry name" value="MetalloPept_cat_dom_sf"/>
</dbReference>
<comment type="cofactor">
    <cofactor evidence="9 10">
        <name>Zn(2+)</name>
        <dbReference type="ChEBI" id="CHEBI:29105"/>
    </cofactor>
    <text evidence="9 10">Binds 1 zinc ion per subunit.</text>
</comment>
<evidence type="ECO:0000256" key="3">
    <source>
        <dbReference type="ARBA" id="ARBA00022723"/>
    </source>
</evidence>
<feature type="binding site" evidence="9">
    <location>
        <position position="139"/>
    </location>
    <ligand>
        <name>Zn(2+)</name>
        <dbReference type="ChEBI" id="CHEBI:29105"/>
        <note>catalytic</note>
    </ligand>
</feature>
<dbReference type="SMART" id="SM00254">
    <property type="entry name" value="ShKT"/>
    <property type="match status" value="2"/>
</dbReference>
<dbReference type="Proteomes" id="UP000675881">
    <property type="component" value="Chromosome 9"/>
</dbReference>
<dbReference type="PROSITE" id="PS51864">
    <property type="entry name" value="ASTACIN"/>
    <property type="match status" value="1"/>
</dbReference>
<keyword evidence="2 9" id="KW-0645">Protease</keyword>
<keyword evidence="5 9" id="KW-0862">Zinc</keyword>
<organism evidence="11 12">
    <name type="scientific">Lepeophtheirus salmonis</name>
    <name type="common">Salmon louse</name>
    <name type="synonym">Caligus salmonis</name>
    <dbReference type="NCBI Taxonomy" id="72036"/>
    <lineage>
        <taxon>Eukaryota</taxon>
        <taxon>Metazoa</taxon>
        <taxon>Ecdysozoa</taxon>
        <taxon>Arthropoda</taxon>
        <taxon>Crustacea</taxon>
        <taxon>Multicrustacea</taxon>
        <taxon>Hexanauplia</taxon>
        <taxon>Copepoda</taxon>
        <taxon>Siphonostomatoida</taxon>
        <taxon>Caligidae</taxon>
        <taxon>Lepeophtheirus</taxon>
    </lineage>
</organism>
<dbReference type="GO" id="GO:0008270">
    <property type="term" value="F:zinc ion binding"/>
    <property type="evidence" value="ECO:0007669"/>
    <property type="project" value="UniProtKB-UniRule"/>
</dbReference>
<evidence type="ECO:0000256" key="1">
    <source>
        <dbReference type="ARBA" id="ARBA00002657"/>
    </source>
</evidence>
<evidence type="ECO:0000256" key="4">
    <source>
        <dbReference type="ARBA" id="ARBA00022801"/>
    </source>
</evidence>
<dbReference type="PRINTS" id="PR00480">
    <property type="entry name" value="ASTACIN"/>
</dbReference>
<comment type="function">
    <text evidence="1">Metalloprotease.</text>
</comment>
<proteinExistence type="predicted"/>
<keyword evidence="12" id="KW-1185">Reference proteome</keyword>
<dbReference type="EMBL" id="HG994588">
    <property type="protein sequence ID" value="CAF3038231.1"/>
    <property type="molecule type" value="Genomic_DNA"/>
</dbReference>
<dbReference type="Pfam" id="PF01549">
    <property type="entry name" value="ShK"/>
    <property type="match status" value="2"/>
</dbReference>
<dbReference type="SMART" id="SM00235">
    <property type="entry name" value="ZnMc"/>
    <property type="match status" value="1"/>
</dbReference>
<protein>
    <recommendedName>
        <fullName evidence="10">Metalloendopeptidase</fullName>
        <ecNumber evidence="10">3.4.24.-</ecNumber>
    </recommendedName>
</protein>
<dbReference type="OrthoDB" id="291007at2759"/>
<keyword evidence="7" id="KW-0865">Zymogen</keyword>
<sequence>MMLLTIIGTLLLTFHDVYSSIKQGECRIVYDKFYKQEMASRNFIAGEKWPNNEVPYEISSEYSSSDVDVIKSAMKEIGNKNLCKMGSTLRRKKNYVLINPQQRGCSAVLGYNRNRGVHNLNLQRNDGSTTCMIMGIAAHEMLHILGFAHEQTRPDRDQFVQIFWSRIKRNYISNYFRAIDINATDIPPVCDSTSTQASFDNCYSGYKARTFGLSYDYGSIMHYGLNYFTSTGQDTMGILKTVPVGAVIGNRNGMTKLDALKVQARYDCNEDPETKTTRKPSVECKDLYIQCPLYKKYCESHQSIKDGCKVSCGECTECYDKYSNCPVLGYLCGEDDTITKDCKLTCRLC</sequence>
<dbReference type="AlphaFoldDB" id="A0A7R8HDN9"/>
<dbReference type="InterPro" id="IPR006026">
    <property type="entry name" value="Peptidase_Metallo"/>
</dbReference>
<keyword evidence="6 9" id="KW-0482">Metalloprotease</keyword>
<comment type="caution">
    <text evidence="8">Lacks conserved residue(s) required for the propagation of feature annotation.</text>
</comment>
<keyword evidence="10" id="KW-0732">Signal</keyword>
<accession>A0A7R8HDN9</accession>
<evidence type="ECO:0000313" key="12">
    <source>
        <dbReference type="Proteomes" id="UP000675881"/>
    </source>
</evidence>
<name>A0A7R8HDN9_LEPSM</name>
<evidence type="ECO:0000256" key="6">
    <source>
        <dbReference type="ARBA" id="ARBA00023049"/>
    </source>
</evidence>
<dbReference type="PANTHER" id="PTHR10127:SF780">
    <property type="entry name" value="METALLOENDOPEPTIDASE"/>
    <property type="match status" value="1"/>
</dbReference>
<reference evidence="11" key="1">
    <citation type="submission" date="2021-02" db="EMBL/GenBank/DDBJ databases">
        <authorList>
            <person name="Bekaert M."/>
        </authorList>
    </citation>
    <scope>NUCLEOTIDE SEQUENCE</scope>
    <source>
        <strain evidence="11">IoA-00</strain>
    </source>
</reference>
<dbReference type="Gene3D" id="3.40.390.10">
    <property type="entry name" value="Collagenase (Catalytic Domain)"/>
    <property type="match status" value="1"/>
</dbReference>
<keyword evidence="3 9" id="KW-0479">Metal-binding</keyword>
<feature type="active site" evidence="9">
    <location>
        <position position="140"/>
    </location>
</feature>
<evidence type="ECO:0000256" key="7">
    <source>
        <dbReference type="ARBA" id="ARBA00023145"/>
    </source>
</evidence>
<feature type="binding site" evidence="9">
    <location>
        <position position="149"/>
    </location>
    <ligand>
        <name>Zn(2+)</name>
        <dbReference type="ChEBI" id="CHEBI:29105"/>
        <note>catalytic</note>
    </ligand>
</feature>
<evidence type="ECO:0000313" key="11">
    <source>
        <dbReference type="EMBL" id="CAF3038231.1"/>
    </source>
</evidence>
<gene>
    <name evidence="11" type="ORF">LSAA_15180</name>
</gene>
<dbReference type="InterPro" id="IPR001506">
    <property type="entry name" value="Peptidase_M12A"/>
</dbReference>
<dbReference type="GO" id="GO:0004222">
    <property type="term" value="F:metalloendopeptidase activity"/>
    <property type="evidence" value="ECO:0007669"/>
    <property type="project" value="UniProtKB-UniRule"/>
</dbReference>
<feature type="binding site" evidence="9">
    <location>
        <position position="143"/>
    </location>
    <ligand>
        <name>Zn(2+)</name>
        <dbReference type="ChEBI" id="CHEBI:29105"/>
        <note>catalytic</note>
    </ligand>
</feature>